<organism evidence="8 9">
    <name type="scientific">Bursaphelenchus okinawaensis</name>
    <dbReference type="NCBI Taxonomy" id="465554"/>
    <lineage>
        <taxon>Eukaryota</taxon>
        <taxon>Metazoa</taxon>
        <taxon>Ecdysozoa</taxon>
        <taxon>Nematoda</taxon>
        <taxon>Chromadorea</taxon>
        <taxon>Rhabditida</taxon>
        <taxon>Tylenchina</taxon>
        <taxon>Tylenchomorpha</taxon>
        <taxon>Aphelenchoidea</taxon>
        <taxon>Aphelenchoididae</taxon>
        <taxon>Bursaphelenchus</taxon>
    </lineage>
</organism>
<dbReference type="EMBL" id="CAJFDH010000005">
    <property type="protein sequence ID" value="CAD5223783.1"/>
    <property type="molecule type" value="Genomic_DNA"/>
</dbReference>
<dbReference type="SUPFAM" id="SSF117856">
    <property type="entry name" value="AF0104/ALDC/Ptd012-like"/>
    <property type="match status" value="1"/>
</dbReference>
<dbReference type="GO" id="GO:0008270">
    <property type="term" value="F:zinc ion binding"/>
    <property type="evidence" value="ECO:0007669"/>
    <property type="project" value="TreeGrafter"/>
</dbReference>
<evidence type="ECO:0000313" key="9">
    <source>
        <dbReference type="Proteomes" id="UP000614601"/>
    </source>
</evidence>
<accession>A0A811L9F1</accession>
<evidence type="ECO:0000256" key="1">
    <source>
        <dbReference type="ARBA" id="ARBA00004123"/>
    </source>
</evidence>
<dbReference type="Pfam" id="PF08925">
    <property type="entry name" value="DUF1907"/>
    <property type="match status" value="1"/>
</dbReference>
<gene>
    <name evidence="8" type="ORF">BOKJ2_LOCUS10553</name>
</gene>
<keyword evidence="4" id="KW-0378">Hydrolase</keyword>
<evidence type="ECO:0000256" key="3">
    <source>
        <dbReference type="ARBA" id="ARBA00022723"/>
    </source>
</evidence>
<dbReference type="InterPro" id="IPR015021">
    <property type="entry name" value="C11orf54_DUF1907"/>
</dbReference>
<dbReference type="EMBL" id="CAJFCW020000005">
    <property type="protein sequence ID" value="CAG9118780.1"/>
    <property type="molecule type" value="Genomic_DNA"/>
</dbReference>
<dbReference type="GO" id="GO:0005634">
    <property type="term" value="C:nucleus"/>
    <property type="evidence" value="ECO:0007669"/>
    <property type="project" value="UniProtKB-SubCell"/>
</dbReference>
<comment type="caution">
    <text evidence="8">The sequence shown here is derived from an EMBL/GenBank/DDBJ whole genome shotgun (WGS) entry which is preliminary data.</text>
</comment>
<evidence type="ECO:0000256" key="2">
    <source>
        <dbReference type="ARBA" id="ARBA00011245"/>
    </source>
</evidence>
<keyword evidence="5" id="KW-0862">Zinc</keyword>
<dbReference type="Proteomes" id="UP000614601">
    <property type="component" value="Unassembled WGS sequence"/>
</dbReference>
<evidence type="ECO:0000256" key="5">
    <source>
        <dbReference type="ARBA" id="ARBA00022833"/>
    </source>
</evidence>
<keyword evidence="6" id="KW-0539">Nucleus</keyword>
<keyword evidence="9" id="KW-1185">Reference proteome</keyword>
<dbReference type="AlphaFoldDB" id="A0A811L9F1"/>
<dbReference type="CDD" id="cd17298">
    <property type="entry name" value="DUF1907"/>
    <property type="match status" value="1"/>
</dbReference>
<reference evidence="8" key="1">
    <citation type="submission" date="2020-09" db="EMBL/GenBank/DDBJ databases">
        <authorList>
            <person name="Kikuchi T."/>
        </authorList>
    </citation>
    <scope>NUCLEOTIDE SEQUENCE</scope>
    <source>
        <strain evidence="8">SH1</strain>
    </source>
</reference>
<dbReference type="PANTHER" id="PTHR13204">
    <property type="entry name" value="PTD012 PROTEIN"/>
    <property type="match status" value="1"/>
</dbReference>
<comment type="subunit">
    <text evidence="2">Monomer.</text>
</comment>
<evidence type="ECO:0000259" key="7">
    <source>
        <dbReference type="SMART" id="SM01168"/>
    </source>
</evidence>
<dbReference type="PANTHER" id="PTHR13204:SF1">
    <property type="entry name" value="ESTER HYDROLASE C11ORF54"/>
    <property type="match status" value="1"/>
</dbReference>
<evidence type="ECO:0000256" key="6">
    <source>
        <dbReference type="ARBA" id="ARBA00023242"/>
    </source>
</evidence>
<feature type="domain" description="DUF1907" evidence="7">
    <location>
        <begin position="41"/>
        <end position="314"/>
    </location>
</feature>
<evidence type="ECO:0000256" key="4">
    <source>
        <dbReference type="ARBA" id="ARBA00022801"/>
    </source>
</evidence>
<dbReference type="GO" id="GO:0016788">
    <property type="term" value="F:hydrolase activity, acting on ester bonds"/>
    <property type="evidence" value="ECO:0007669"/>
    <property type="project" value="TreeGrafter"/>
</dbReference>
<evidence type="ECO:0000313" key="8">
    <source>
        <dbReference type="EMBL" id="CAD5223783.1"/>
    </source>
</evidence>
<comment type="subcellular location">
    <subcellularLocation>
        <location evidence="1">Nucleus</location>
    </subcellularLocation>
</comment>
<protein>
    <recommendedName>
        <fullName evidence="7">DUF1907 domain-containing protein</fullName>
    </recommendedName>
</protein>
<dbReference type="Proteomes" id="UP000783686">
    <property type="component" value="Unassembled WGS sequence"/>
</dbReference>
<sequence>MQLYASSLRLLIRRMINMEASRKLDVKLDLLNPEVDELAPILSAELEAYFGDYEIEIVDCPDLTRPPFKMTSKGFGPDLRIAEVGGVGNLYPRIRRDKLYNLKSICDLCDLPNGSVFGPGAGPRTSVGVNCEMVADANFSQGTVNTRIGKISGDSFVQETTCDPCFGLLANLAVSSGQTNQVLKIVARNRLTDYSFPHAIQQALFNHYRAKLVSMAGVFVQKSGDAKIHVMPDFPERDFSCWDEERAWLRHFKATSPLICCSVIHSVNPGIDLRLEHTHCYSDHGDVGHYYIDLDPETAEFEGYFSPAKVLYRIDQIDSKGREK</sequence>
<proteinExistence type="predicted"/>
<dbReference type="OrthoDB" id="5119241at2759"/>
<name>A0A811L9F1_9BILA</name>
<dbReference type="SMART" id="SM01168">
    <property type="entry name" value="DUF1907"/>
    <property type="match status" value="1"/>
</dbReference>
<keyword evidence="3" id="KW-0479">Metal-binding</keyword>